<evidence type="ECO:0008006" key="4">
    <source>
        <dbReference type="Google" id="ProtNLM"/>
    </source>
</evidence>
<dbReference type="KEGG" id="ster:AOA14_13790"/>
<evidence type="ECO:0000313" key="3">
    <source>
        <dbReference type="Proteomes" id="UP000076234"/>
    </source>
</evidence>
<protein>
    <recommendedName>
        <fullName evidence="4">UrcA family protein</fullName>
    </recommendedName>
</protein>
<organism evidence="2 3">
    <name type="scientific">Sphingopyxis terrae subsp. terrae NBRC 15098</name>
    <dbReference type="NCBI Taxonomy" id="1219058"/>
    <lineage>
        <taxon>Bacteria</taxon>
        <taxon>Pseudomonadati</taxon>
        <taxon>Pseudomonadota</taxon>
        <taxon>Alphaproteobacteria</taxon>
        <taxon>Sphingomonadales</taxon>
        <taxon>Sphingomonadaceae</taxon>
        <taxon>Sphingopyxis</taxon>
    </lineage>
</organism>
<dbReference type="InterPro" id="IPR030972">
    <property type="entry name" value="UrcA_uranyl"/>
</dbReference>
<gene>
    <name evidence="2" type="ORF">AOA14_13790</name>
</gene>
<reference evidence="3" key="1">
    <citation type="submission" date="2015-11" db="EMBL/GenBank/DDBJ databases">
        <title>Complete genome sequence of a polyethylene glycol-degrading strain Sphingopyxis terrae strain 203-1 (NBRC 15098).</title>
        <authorList>
            <person name="Yoshiyuki O."/>
            <person name="Shouta N."/>
            <person name="Nagata Y."/>
            <person name="Numata M."/>
            <person name="Tsuchikane K."/>
            <person name="Hosoyama A."/>
            <person name="Yamazoe A."/>
            <person name="Tsuda M."/>
            <person name="Fujita N."/>
            <person name="Kawai F."/>
        </authorList>
    </citation>
    <scope>NUCLEOTIDE SEQUENCE [LARGE SCALE GENOMIC DNA]</scope>
    <source>
        <strain evidence="3">203-1</strain>
    </source>
</reference>
<reference evidence="2 3" key="2">
    <citation type="journal article" date="2016" name="Genome Announc.">
        <title>Complete Genome Sequence of Sphingopyxis terrae Strain 203-1 (NBRC 111660), a Polyethylene Glycol Degrader.</title>
        <authorList>
            <person name="Ohtsubo Y."/>
            <person name="Nonoyama S."/>
            <person name="Nagata Y."/>
            <person name="Numata M."/>
            <person name="Tsuchikane K."/>
            <person name="Hosoyama A."/>
            <person name="Yamazoe A."/>
            <person name="Tsuda M."/>
            <person name="Fujita N."/>
            <person name="Kawai F."/>
        </authorList>
    </citation>
    <scope>NUCLEOTIDE SEQUENCE [LARGE SCALE GENOMIC DNA]</scope>
    <source>
        <strain evidence="2 3">203-1</strain>
    </source>
</reference>
<keyword evidence="1" id="KW-0732">Signal</keyword>
<evidence type="ECO:0000313" key="2">
    <source>
        <dbReference type="EMBL" id="AMU95682.1"/>
    </source>
</evidence>
<accession>A0A142W128</accession>
<evidence type="ECO:0000256" key="1">
    <source>
        <dbReference type="SAM" id="SignalP"/>
    </source>
</evidence>
<feature type="signal peptide" evidence="1">
    <location>
        <begin position="1"/>
        <end position="21"/>
    </location>
</feature>
<dbReference type="STRING" id="1219058.AOA14_13790"/>
<dbReference type="EMBL" id="CP013342">
    <property type="protein sequence ID" value="AMU95682.1"/>
    <property type="molecule type" value="Genomic_DNA"/>
</dbReference>
<dbReference type="RefSeq" id="WP_062902209.1">
    <property type="nucleotide sequence ID" value="NZ_CP013342.1"/>
</dbReference>
<dbReference type="Proteomes" id="UP000076234">
    <property type="component" value="Chromosome"/>
</dbReference>
<proteinExistence type="predicted"/>
<sequence>MIARTTILALSLALVGTPALAATADEAPTATVRIDDLKLTSAKGRERLESRVHSAARQICATSARGLAARNSENACMATALAAAKPQIERAIARADGGTQLALLMIKPGR</sequence>
<name>A0A142W128_9SPHN</name>
<dbReference type="AlphaFoldDB" id="A0A142W128"/>
<feature type="chain" id="PRO_5007502629" description="UrcA family protein" evidence="1">
    <location>
        <begin position="22"/>
        <end position="110"/>
    </location>
</feature>
<dbReference type="NCBIfam" id="TIGR04433">
    <property type="entry name" value="UrcA_uranyl"/>
    <property type="match status" value="1"/>
</dbReference>